<dbReference type="RefSeq" id="WP_191867337.1">
    <property type="nucleotide sequence ID" value="NZ_BMZC01000023.1"/>
</dbReference>
<dbReference type="InterPro" id="IPR018060">
    <property type="entry name" value="HTH_AraC"/>
</dbReference>
<evidence type="ECO:0000256" key="2">
    <source>
        <dbReference type="ARBA" id="ARBA00023125"/>
    </source>
</evidence>
<dbReference type="GO" id="GO:0000976">
    <property type="term" value="F:transcription cis-regulatory region binding"/>
    <property type="evidence" value="ECO:0007669"/>
    <property type="project" value="TreeGrafter"/>
</dbReference>
<dbReference type="GO" id="GO:0003700">
    <property type="term" value="F:DNA-binding transcription factor activity"/>
    <property type="evidence" value="ECO:0007669"/>
    <property type="project" value="InterPro"/>
</dbReference>
<dbReference type="GO" id="GO:0005829">
    <property type="term" value="C:cytosol"/>
    <property type="evidence" value="ECO:0007669"/>
    <property type="project" value="TreeGrafter"/>
</dbReference>
<dbReference type="PROSITE" id="PS01124">
    <property type="entry name" value="HTH_ARAC_FAMILY_2"/>
    <property type="match status" value="1"/>
</dbReference>
<dbReference type="SMART" id="SM00342">
    <property type="entry name" value="HTH_ARAC"/>
    <property type="match status" value="1"/>
</dbReference>
<dbReference type="PRINTS" id="PR00032">
    <property type="entry name" value="HTHARAC"/>
</dbReference>
<dbReference type="PANTHER" id="PTHR47894">
    <property type="entry name" value="HTH-TYPE TRANSCRIPTIONAL REGULATOR GADX"/>
    <property type="match status" value="1"/>
</dbReference>
<proteinExistence type="predicted"/>
<comment type="caution">
    <text evidence="5">The sequence shown here is derived from an EMBL/GenBank/DDBJ whole genome shotgun (WGS) entry which is preliminary data.</text>
</comment>
<evidence type="ECO:0000256" key="1">
    <source>
        <dbReference type="ARBA" id="ARBA00023015"/>
    </source>
</evidence>
<evidence type="ECO:0000259" key="4">
    <source>
        <dbReference type="PROSITE" id="PS01124"/>
    </source>
</evidence>
<keyword evidence="1" id="KW-0805">Transcription regulation</keyword>
<name>A0A8H9IF51_9ALTE</name>
<dbReference type="Pfam" id="PF12625">
    <property type="entry name" value="Arabinose_bd"/>
    <property type="match status" value="1"/>
</dbReference>
<accession>A0A8H9IF51</accession>
<dbReference type="SUPFAM" id="SSF46689">
    <property type="entry name" value="Homeodomain-like"/>
    <property type="match status" value="1"/>
</dbReference>
<evidence type="ECO:0000313" key="5">
    <source>
        <dbReference type="EMBL" id="GGZ82970.1"/>
    </source>
</evidence>
<reference evidence="5" key="2">
    <citation type="submission" date="2020-09" db="EMBL/GenBank/DDBJ databases">
        <authorList>
            <person name="Sun Q."/>
            <person name="Kim S."/>
        </authorList>
    </citation>
    <scope>NUCLEOTIDE SEQUENCE</scope>
    <source>
        <strain evidence="5">KCTC 32337</strain>
    </source>
</reference>
<dbReference type="InterPro" id="IPR032687">
    <property type="entry name" value="AraC-type_N"/>
</dbReference>
<dbReference type="InterPro" id="IPR009057">
    <property type="entry name" value="Homeodomain-like_sf"/>
</dbReference>
<dbReference type="EMBL" id="BMZC01000023">
    <property type="protein sequence ID" value="GGZ82970.1"/>
    <property type="molecule type" value="Genomic_DNA"/>
</dbReference>
<gene>
    <name evidence="5" type="primary">adiY</name>
    <name evidence="5" type="ORF">GCM10011274_45700</name>
</gene>
<dbReference type="Proteomes" id="UP000622604">
    <property type="component" value="Unassembled WGS sequence"/>
</dbReference>
<dbReference type="AlphaFoldDB" id="A0A8H9IF51"/>
<keyword evidence="2" id="KW-0238">DNA-binding</keyword>
<keyword evidence="3" id="KW-0804">Transcription</keyword>
<sequence>MTTSTNNEPKTIFSWASAIALALESEGIDSQALFKKAGVDLVTSSEPSYRIETVKITEIFRLAVEATGITGFGLLAGKNFHPGSFHAFGYSLYASNNLNDFCQRIVRYFRLLSDNGIHTLTETKDDYVLDIEIINTVTCDETIEGWLMAIVQMCRHIFRLNFNPLKVQLVREKPEIGAELFEQSFKCPVEFSSKLNAIHFAKEDMFVQLPAASSELARVNDEIVIQHLARLDRSDIVRQVETKIIELLPTGECNKERIASLLNMSPRNMHGKLEQRDTSYQEILDDLRSQLAIQYIEQDSMSISQITYQLGFTDTSNFSRAFRRWTGHSPSEYRKAKAEN</sequence>
<feature type="domain" description="HTH araC/xylS-type" evidence="4">
    <location>
        <begin position="238"/>
        <end position="336"/>
    </location>
</feature>
<dbReference type="InterPro" id="IPR020449">
    <property type="entry name" value="Tscrpt_reg_AraC-type_HTH"/>
</dbReference>
<dbReference type="Pfam" id="PF12833">
    <property type="entry name" value="HTH_18"/>
    <property type="match status" value="1"/>
</dbReference>
<organism evidence="5 6">
    <name type="scientific">Paraglaciecola chathamensis</name>
    <dbReference type="NCBI Taxonomy" id="368405"/>
    <lineage>
        <taxon>Bacteria</taxon>
        <taxon>Pseudomonadati</taxon>
        <taxon>Pseudomonadota</taxon>
        <taxon>Gammaproteobacteria</taxon>
        <taxon>Alteromonadales</taxon>
        <taxon>Alteromonadaceae</taxon>
        <taxon>Paraglaciecola</taxon>
    </lineage>
</organism>
<protein>
    <submittedName>
        <fullName evidence="5">AraC family transcriptional regulator</fullName>
    </submittedName>
</protein>
<reference evidence="5" key="1">
    <citation type="journal article" date="2014" name="Int. J. Syst. Evol. Microbiol.">
        <title>Complete genome sequence of Corynebacterium casei LMG S-19264T (=DSM 44701T), isolated from a smear-ripened cheese.</title>
        <authorList>
            <consortium name="US DOE Joint Genome Institute (JGI-PGF)"/>
            <person name="Walter F."/>
            <person name="Albersmeier A."/>
            <person name="Kalinowski J."/>
            <person name="Ruckert C."/>
        </authorList>
    </citation>
    <scope>NUCLEOTIDE SEQUENCE</scope>
    <source>
        <strain evidence="5">KCTC 32337</strain>
    </source>
</reference>
<evidence type="ECO:0000256" key="3">
    <source>
        <dbReference type="ARBA" id="ARBA00023163"/>
    </source>
</evidence>
<evidence type="ECO:0000313" key="6">
    <source>
        <dbReference type="Proteomes" id="UP000622604"/>
    </source>
</evidence>
<dbReference type="Gene3D" id="1.10.10.60">
    <property type="entry name" value="Homeodomain-like"/>
    <property type="match status" value="1"/>
</dbReference>
<dbReference type="PANTHER" id="PTHR47894:SF1">
    <property type="entry name" value="HTH-TYPE TRANSCRIPTIONAL REGULATOR VQSM"/>
    <property type="match status" value="1"/>
</dbReference>